<dbReference type="Proteomes" id="UP000018208">
    <property type="component" value="Unassembled WGS sequence"/>
</dbReference>
<dbReference type="EMBL" id="KI546046">
    <property type="protein sequence ID" value="EST47145.1"/>
    <property type="molecule type" value="Genomic_DNA"/>
</dbReference>
<keyword evidence="3" id="KW-1185">Reference proteome</keyword>
<evidence type="ECO:0008006" key="4">
    <source>
        <dbReference type="Google" id="ProtNLM"/>
    </source>
</evidence>
<evidence type="ECO:0000313" key="2">
    <source>
        <dbReference type="EMBL" id="KAH0575637.1"/>
    </source>
</evidence>
<reference evidence="2" key="2">
    <citation type="submission" date="2020-12" db="EMBL/GenBank/DDBJ databases">
        <title>New Spironucleus salmonicida genome in near-complete chromosomes.</title>
        <authorList>
            <person name="Xu F."/>
            <person name="Kurt Z."/>
            <person name="Jimenez-Gonzalez A."/>
            <person name="Astvaldsson A."/>
            <person name="Andersson J.O."/>
            <person name="Svard S.G."/>
        </authorList>
    </citation>
    <scope>NUCLEOTIDE SEQUENCE</scope>
    <source>
        <strain evidence="2">ATCC 50377</strain>
    </source>
</reference>
<dbReference type="AlphaFoldDB" id="V6LRC0"/>
<proteinExistence type="predicted"/>
<reference evidence="1 2" key="1">
    <citation type="journal article" date="2014" name="PLoS Genet.">
        <title>The Genome of Spironucleus salmonicida Highlights a Fish Pathogen Adapted to Fluctuating Environments.</title>
        <authorList>
            <person name="Xu F."/>
            <person name="Jerlstrom-Hultqvist J."/>
            <person name="Einarsson E."/>
            <person name="Astvaldsson A."/>
            <person name="Svard S.G."/>
            <person name="Andersson J.O."/>
        </authorList>
    </citation>
    <scope>NUCLEOTIDE SEQUENCE</scope>
    <source>
        <strain evidence="2">ATCC 50377</strain>
    </source>
</reference>
<gene>
    <name evidence="1" type="ORF">SS50377_12656</name>
    <name evidence="2" type="ORF">SS50377_23277</name>
</gene>
<name>V6LRC0_9EUKA</name>
<protein>
    <recommendedName>
        <fullName evidence="4">HhH-GPD domain-containing protein</fullName>
    </recommendedName>
</protein>
<accession>V6LRC0</accession>
<dbReference type="OrthoDB" id="10258046at2759"/>
<dbReference type="EMBL" id="AUWU02000003">
    <property type="protein sequence ID" value="KAH0575637.1"/>
    <property type="molecule type" value="Genomic_DNA"/>
</dbReference>
<evidence type="ECO:0000313" key="1">
    <source>
        <dbReference type="EMBL" id="EST47145.1"/>
    </source>
</evidence>
<evidence type="ECO:0000313" key="3">
    <source>
        <dbReference type="Proteomes" id="UP000018208"/>
    </source>
</evidence>
<dbReference type="VEuPathDB" id="GiardiaDB:SS50377_23277"/>
<sequence>MLKLQQIYESSITFTNANHPDDLKWLNNRLTLVTSFDDFFEEYCYCVVASGFRGSTAGKLAPLLAAQKGNFEKSIAIFKNKQKIKAICSCYSNLSTNYQSVSKNWKVPSDLQSLPFIGSVTCFHLARNIGLCSSVKPDLHLVKIIEKLFQQSDNEFVQLKIKELADKNKSPHGVVDFNLWIYLSHNEGQTMKCCGGKIRLR</sequence>
<organism evidence="1">
    <name type="scientific">Spironucleus salmonicida</name>
    <dbReference type="NCBI Taxonomy" id="348837"/>
    <lineage>
        <taxon>Eukaryota</taxon>
        <taxon>Metamonada</taxon>
        <taxon>Diplomonadida</taxon>
        <taxon>Hexamitidae</taxon>
        <taxon>Hexamitinae</taxon>
        <taxon>Spironucleus</taxon>
    </lineage>
</organism>